<accession>A0A2M4DN82</accession>
<keyword evidence="1" id="KW-0732">Signal</keyword>
<sequence>MCMFDLLPFFRFVCFLLFCIRGDYHMFGNDSLLFSTVHATTLRDVYACDMDSGKLATSKPGVGRVKNDNRN</sequence>
<feature type="signal peptide" evidence="1">
    <location>
        <begin position="1"/>
        <end position="22"/>
    </location>
</feature>
<evidence type="ECO:0000256" key="1">
    <source>
        <dbReference type="SAM" id="SignalP"/>
    </source>
</evidence>
<protein>
    <submittedName>
        <fullName evidence="2">Putative secreted protein</fullName>
    </submittedName>
</protein>
<feature type="chain" id="PRO_5014889038" evidence="1">
    <location>
        <begin position="23"/>
        <end position="71"/>
    </location>
</feature>
<name>A0A2M4DN82_ANODA</name>
<reference evidence="2" key="1">
    <citation type="submission" date="2018-01" db="EMBL/GenBank/DDBJ databases">
        <title>An insight into the sialome of Amazonian anophelines.</title>
        <authorList>
            <person name="Ribeiro J.M."/>
            <person name="Scarpassa V."/>
            <person name="Calvo E."/>
        </authorList>
    </citation>
    <scope>NUCLEOTIDE SEQUENCE</scope>
</reference>
<dbReference type="AlphaFoldDB" id="A0A2M4DN82"/>
<dbReference type="EMBL" id="GGFL01014834">
    <property type="protein sequence ID" value="MBW79012.1"/>
    <property type="molecule type" value="Transcribed_RNA"/>
</dbReference>
<evidence type="ECO:0000313" key="2">
    <source>
        <dbReference type="EMBL" id="MBW79012.1"/>
    </source>
</evidence>
<proteinExistence type="predicted"/>
<organism evidence="2">
    <name type="scientific">Anopheles darlingi</name>
    <name type="common">Mosquito</name>
    <dbReference type="NCBI Taxonomy" id="43151"/>
    <lineage>
        <taxon>Eukaryota</taxon>
        <taxon>Metazoa</taxon>
        <taxon>Ecdysozoa</taxon>
        <taxon>Arthropoda</taxon>
        <taxon>Hexapoda</taxon>
        <taxon>Insecta</taxon>
        <taxon>Pterygota</taxon>
        <taxon>Neoptera</taxon>
        <taxon>Endopterygota</taxon>
        <taxon>Diptera</taxon>
        <taxon>Nematocera</taxon>
        <taxon>Culicoidea</taxon>
        <taxon>Culicidae</taxon>
        <taxon>Anophelinae</taxon>
        <taxon>Anopheles</taxon>
    </lineage>
</organism>